<dbReference type="STRING" id="914234.M2PV05"/>
<dbReference type="Proteomes" id="UP000016930">
    <property type="component" value="Unassembled WGS sequence"/>
</dbReference>
<evidence type="ECO:0000259" key="5">
    <source>
        <dbReference type="PROSITE" id="PS50865"/>
    </source>
</evidence>
<evidence type="ECO:0000256" key="1">
    <source>
        <dbReference type="ARBA" id="ARBA00022723"/>
    </source>
</evidence>
<gene>
    <name evidence="6" type="ORF">CERSUDRAFT_111190</name>
</gene>
<feature type="domain" description="MYND-type" evidence="5">
    <location>
        <begin position="18"/>
        <end position="56"/>
    </location>
</feature>
<dbReference type="OrthoDB" id="4851849at2759"/>
<protein>
    <recommendedName>
        <fullName evidence="5">MYND-type domain-containing protein</fullName>
    </recommendedName>
</protein>
<evidence type="ECO:0000256" key="4">
    <source>
        <dbReference type="PROSITE-ProRule" id="PRU00134"/>
    </source>
</evidence>
<reference evidence="6 7" key="1">
    <citation type="journal article" date="2012" name="Proc. Natl. Acad. Sci. U.S.A.">
        <title>Comparative genomics of Ceriporiopsis subvermispora and Phanerochaete chrysosporium provide insight into selective ligninolysis.</title>
        <authorList>
            <person name="Fernandez-Fueyo E."/>
            <person name="Ruiz-Duenas F.J."/>
            <person name="Ferreira P."/>
            <person name="Floudas D."/>
            <person name="Hibbett D.S."/>
            <person name="Canessa P."/>
            <person name="Larrondo L.F."/>
            <person name="James T.Y."/>
            <person name="Seelenfreund D."/>
            <person name="Lobos S."/>
            <person name="Polanco R."/>
            <person name="Tello M."/>
            <person name="Honda Y."/>
            <person name="Watanabe T."/>
            <person name="Watanabe T."/>
            <person name="Ryu J.S."/>
            <person name="Kubicek C.P."/>
            <person name="Schmoll M."/>
            <person name="Gaskell J."/>
            <person name="Hammel K.E."/>
            <person name="St John F.J."/>
            <person name="Vanden Wymelenberg A."/>
            <person name="Sabat G."/>
            <person name="Splinter BonDurant S."/>
            <person name="Syed K."/>
            <person name="Yadav J.S."/>
            <person name="Doddapaneni H."/>
            <person name="Subramanian V."/>
            <person name="Lavin J.L."/>
            <person name="Oguiza J.A."/>
            <person name="Perez G."/>
            <person name="Pisabarro A.G."/>
            <person name="Ramirez L."/>
            <person name="Santoyo F."/>
            <person name="Master E."/>
            <person name="Coutinho P.M."/>
            <person name="Henrissat B."/>
            <person name="Lombard V."/>
            <person name="Magnuson J.K."/>
            <person name="Kuees U."/>
            <person name="Hori C."/>
            <person name="Igarashi K."/>
            <person name="Samejima M."/>
            <person name="Held B.W."/>
            <person name="Barry K.W."/>
            <person name="LaButti K.M."/>
            <person name="Lapidus A."/>
            <person name="Lindquist E.A."/>
            <person name="Lucas S.M."/>
            <person name="Riley R."/>
            <person name="Salamov A.A."/>
            <person name="Hoffmeister D."/>
            <person name="Schwenk D."/>
            <person name="Hadar Y."/>
            <person name="Yarden O."/>
            <person name="de Vries R.P."/>
            <person name="Wiebenga A."/>
            <person name="Stenlid J."/>
            <person name="Eastwood D."/>
            <person name="Grigoriev I.V."/>
            <person name="Berka R.M."/>
            <person name="Blanchette R.A."/>
            <person name="Kersten P."/>
            <person name="Martinez A.T."/>
            <person name="Vicuna R."/>
            <person name="Cullen D."/>
        </authorList>
    </citation>
    <scope>NUCLEOTIDE SEQUENCE [LARGE SCALE GENOMIC DNA]</scope>
    <source>
        <strain evidence="6 7">B</strain>
    </source>
</reference>
<evidence type="ECO:0000313" key="6">
    <source>
        <dbReference type="EMBL" id="EMD40604.1"/>
    </source>
</evidence>
<accession>M2PV05</accession>
<evidence type="ECO:0000256" key="2">
    <source>
        <dbReference type="ARBA" id="ARBA00022771"/>
    </source>
</evidence>
<keyword evidence="7" id="KW-1185">Reference proteome</keyword>
<dbReference type="AlphaFoldDB" id="M2PV05"/>
<dbReference type="EMBL" id="KB445792">
    <property type="protein sequence ID" value="EMD40604.1"/>
    <property type="molecule type" value="Genomic_DNA"/>
</dbReference>
<proteinExistence type="predicted"/>
<dbReference type="HOGENOM" id="CLU_041565_1_0_1"/>
<evidence type="ECO:0000313" key="7">
    <source>
        <dbReference type="Proteomes" id="UP000016930"/>
    </source>
</evidence>
<sequence>MSSNDTTPMPNVQASHICKSCDRPAGFRCSGCSAKDAWYCSKACQKEDWTFHIFYCKPKDKIDTAYFLARSAYIDRMPEHPQTRTDYGFDDVVAPEDASNLLGLYQGLFKALDVTPQDVRKWRRQGTLVEEIKAAYSRLPPDNQGAYYPWFLRNLWVLDKSLSPPAEPWKDFIEKGNRYCGIPLSLSQDERTSYVQGLPKLKQECASFCTTMLSSQHPGPEFSLWIKFGFCACPNSYLEMQLGNTYHALLQKCAFDEFYRAYETSALMALIRSKCSEEIQRNFGYLDSLNAGREPVFPQLEDVLSGSPTEWKTVWELKRFVMGDNEGAAPSIQCDYGFGNCSTEAECQELMAVYRKFFSHQLGDPLDLHKACLKGKIFKYLQGRDGMKLKKKFKSLMKNPYPLSDI</sequence>
<organism evidence="6 7">
    <name type="scientific">Ceriporiopsis subvermispora (strain B)</name>
    <name type="common">White-rot fungus</name>
    <name type="synonym">Gelatoporia subvermispora</name>
    <dbReference type="NCBI Taxonomy" id="914234"/>
    <lineage>
        <taxon>Eukaryota</taxon>
        <taxon>Fungi</taxon>
        <taxon>Dikarya</taxon>
        <taxon>Basidiomycota</taxon>
        <taxon>Agaricomycotina</taxon>
        <taxon>Agaricomycetes</taxon>
        <taxon>Polyporales</taxon>
        <taxon>Gelatoporiaceae</taxon>
        <taxon>Gelatoporia</taxon>
    </lineage>
</organism>
<keyword evidence="3" id="KW-0862">Zinc</keyword>
<dbReference type="PROSITE" id="PS50865">
    <property type="entry name" value="ZF_MYND_2"/>
    <property type="match status" value="1"/>
</dbReference>
<dbReference type="SUPFAM" id="SSF144232">
    <property type="entry name" value="HIT/MYND zinc finger-like"/>
    <property type="match status" value="1"/>
</dbReference>
<keyword evidence="2 4" id="KW-0863">Zinc-finger</keyword>
<dbReference type="GO" id="GO:0008270">
    <property type="term" value="F:zinc ion binding"/>
    <property type="evidence" value="ECO:0007669"/>
    <property type="project" value="UniProtKB-KW"/>
</dbReference>
<dbReference type="InterPro" id="IPR002893">
    <property type="entry name" value="Znf_MYND"/>
</dbReference>
<dbReference type="Pfam" id="PF01753">
    <property type="entry name" value="zf-MYND"/>
    <property type="match status" value="1"/>
</dbReference>
<keyword evidence="1" id="KW-0479">Metal-binding</keyword>
<dbReference type="Gene3D" id="6.10.140.2220">
    <property type="match status" value="1"/>
</dbReference>
<evidence type="ECO:0000256" key="3">
    <source>
        <dbReference type="ARBA" id="ARBA00022833"/>
    </source>
</evidence>
<name>M2PV05_CERS8</name>